<name>A0ACB9JUZ0_9ASTR</name>
<accession>A0ACB9JUZ0</accession>
<proteinExistence type="predicted"/>
<gene>
    <name evidence="1" type="ORF">L1987_05228</name>
</gene>
<reference evidence="2" key="1">
    <citation type="journal article" date="2022" name="Mol. Ecol. Resour.">
        <title>The genomes of chicory, endive, great burdock and yacon provide insights into Asteraceae palaeo-polyploidization history and plant inulin production.</title>
        <authorList>
            <person name="Fan W."/>
            <person name="Wang S."/>
            <person name="Wang H."/>
            <person name="Wang A."/>
            <person name="Jiang F."/>
            <person name="Liu H."/>
            <person name="Zhao H."/>
            <person name="Xu D."/>
            <person name="Zhang Y."/>
        </authorList>
    </citation>
    <scope>NUCLEOTIDE SEQUENCE [LARGE SCALE GENOMIC DNA]</scope>
    <source>
        <strain evidence="2">cv. Yunnan</strain>
    </source>
</reference>
<sequence length="78" mass="9140">MVSTNPINYTITSPLLPSLSLTHTHQKHTELYLYTCSKAFEKIKQKLGFDGYEEDFDFNWLILSSVFFCDIELFKELV</sequence>
<dbReference type="EMBL" id="CM042019">
    <property type="protein sequence ID" value="KAI3823787.1"/>
    <property type="molecule type" value="Genomic_DNA"/>
</dbReference>
<reference evidence="1 2" key="2">
    <citation type="journal article" date="2022" name="Mol. Ecol. Resour.">
        <title>The genomes of chicory, endive, great burdock and yacon provide insights into Asteraceae paleo-polyploidization history and plant inulin production.</title>
        <authorList>
            <person name="Fan W."/>
            <person name="Wang S."/>
            <person name="Wang H."/>
            <person name="Wang A."/>
            <person name="Jiang F."/>
            <person name="Liu H."/>
            <person name="Zhao H."/>
            <person name="Xu D."/>
            <person name="Zhang Y."/>
        </authorList>
    </citation>
    <scope>NUCLEOTIDE SEQUENCE [LARGE SCALE GENOMIC DNA]</scope>
    <source>
        <strain evidence="2">cv. Yunnan</strain>
        <tissue evidence="1">Leaves</tissue>
    </source>
</reference>
<evidence type="ECO:0000313" key="2">
    <source>
        <dbReference type="Proteomes" id="UP001056120"/>
    </source>
</evidence>
<keyword evidence="2" id="KW-1185">Reference proteome</keyword>
<organism evidence="1 2">
    <name type="scientific">Smallanthus sonchifolius</name>
    <dbReference type="NCBI Taxonomy" id="185202"/>
    <lineage>
        <taxon>Eukaryota</taxon>
        <taxon>Viridiplantae</taxon>
        <taxon>Streptophyta</taxon>
        <taxon>Embryophyta</taxon>
        <taxon>Tracheophyta</taxon>
        <taxon>Spermatophyta</taxon>
        <taxon>Magnoliopsida</taxon>
        <taxon>eudicotyledons</taxon>
        <taxon>Gunneridae</taxon>
        <taxon>Pentapetalae</taxon>
        <taxon>asterids</taxon>
        <taxon>campanulids</taxon>
        <taxon>Asterales</taxon>
        <taxon>Asteraceae</taxon>
        <taxon>Asteroideae</taxon>
        <taxon>Heliantheae alliance</taxon>
        <taxon>Millerieae</taxon>
        <taxon>Smallanthus</taxon>
    </lineage>
</organism>
<protein>
    <submittedName>
        <fullName evidence="1">Uncharacterized protein</fullName>
    </submittedName>
</protein>
<comment type="caution">
    <text evidence="1">The sequence shown here is derived from an EMBL/GenBank/DDBJ whole genome shotgun (WGS) entry which is preliminary data.</text>
</comment>
<dbReference type="Proteomes" id="UP001056120">
    <property type="component" value="Linkage Group LG02"/>
</dbReference>
<evidence type="ECO:0000313" key="1">
    <source>
        <dbReference type="EMBL" id="KAI3823787.1"/>
    </source>
</evidence>